<evidence type="ECO:0000313" key="8">
    <source>
        <dbReference type="Proteomes" id="UP001597304"/>
    </source>
</evidence>
<dbReference type="Gene3D" id="1.10.760.10">
    <property type="entry name" value="Cytochrome c-like domain"/>
    <property type="match status" value="1"/>
</dbReference>
<evidence type="ECO:0000256" key="4">
    <source>
        <dbReference type="PROSITE-ProRule" id="PRU00433"/>
    </source>
</evidence>
<keyword evidence="5" id="KW-0732">Signal</keyword>
<proteinExistence type="predicted"/>
<dbReference type="RefSeq" id="WP_147914539.1">
    <property type="nucleotide sequence ID" value="NZ_JBHUEJ010000012.1"/>
</dbReference>
<reference evidence="8" key="1">
    <citation type="journal article" date="2019" name="Int. J. Syst. Evol. Microbiol.">
        <title>The Global Catalogue of Microorganisms (GCM) 10K type strain sequencing project: providing services to taxonomists for standard genome sequencing and annotation.</title>
        <authorList>
            <consortium name="The Broad Institute Genomics Platform"/>
            <consortium name="The Broad Institute Genome Sequencing Center for Infectious Disease"/>
            <person name="Wu L."/>
            <person name="Ma J."/>
        </authorList>
    </citation>
    <scope>NUCLEOTIDE SEQUENCE [LARGE SCALE GENOMIC DNA]</scope>
    <source>
        <strain evidence="8">LMG 29247</strain>
    </source>
</reference>
<evidence type="ECO:0000256" key="3">
    <source>
        <dbReference type="ARBA" id="ARBA00023004"/>
    </source>
</evidence>
<dbReference type="PROSITE" id="PS51007">
    <property type="entry name" value="CYTC"/>
    <property type="match status" value="1"/>
</dbReference>
<accession>A0ABW4KRU9</accession>
<evidence type="ECO:0000313" key="7">
    <source>
        <dbReference type="EMBL" id="MFD1709941.1"/>
    </source>
</evidence>
<dbReference type="InterPro" id="IPR036909">
    <property type="entry name" value="Cyt_c-like_dom_sf"/>
</dbReference>
<feature type="domain" description="Cytochrome c" evidence="6">
    <location>
        <begin position="46"/>
        <end position="136"/>
    </location>
</feature>
<feature type="signal peptide" evidence="5">
    <location>
        <begin position="1"/>
        <end position="23"/>
    </location>
</feature>
<comment type="caution">
    <text evidence="7">The sequence shown here is derived from an EMBL/GenBank/DDBJ whole genome shotgun (WGS) entry which is preliminary data.</text>
</comment>
<evidence type="ECO:0000256" key="2">
    <source>
        <dbReference type="ARBA" id="ARBA00022723"/>
    </source>
</evidence>
<dbReference type="InterPro" id="IPR015170">
    <property type="entry name" value="DUF1924_SHP"/>
</dbReference>
<keyword evidence="3 4" id="KW-0408">Iron</keyword>
<evidence type="ECO:0000259" key="6">
    <source>
        <dbReference type="PROSITE" id="PS51007"/>
    </source>
</evidence>
<dbReference type="Pfam" id="PF09086">
    <property type="entry name" value="DUF1924"/>
    <property type="match status" value="1"/>
</dbReference>
<dbReference type="SUPFAM" id="SSF46626">
    <property type="entry name" value="Cytochrome c"/>
    <property type="match status" value="1"/>
</dbReference>
<gene>
    <name evidence="7" type="ORF">ACFSF0_04950</name>
</gene>
<sequence>MSFSVGKVSVGLWLAAAFAPWQAAWAQATSAAAEQLRWEAVAGAPGDVARGQKLFITEAGRDLSCASCHGRPPTSASRHASTGKRIDALAPAFNSARFTDVAKVDKWFRRNCKDVFARECTAPEKADLLAYLRSLKP</sequence>
<dbReference type="EMBL" id="JBHUEJ010000012">
    <property type="protein sequence ID" value="MFD1709941.1"/>
    <property type="molecule type" value="Genomic_DNA"/>
</dbReference>
<name>A0ABW4KRU9_9BURK</name>
<protein>
    <submittedName>
        <fullName evidence="7">DUF1924 domain-containing protein</fullName>
    </submittedName>
</protein>
<dbReference type="Proteomes" id="UP001597304">
    <property type="component" value="Unassembled WGS sequence"/>
</dbReference>
<evidence type="ECO:0000256" key="5">
    <source>
        <dbReference type="SAM" id="SignalP"/>
    </source>
</evidence>
<keyword evidence="1 4" id="KW-0349">Heme</keyword>
<organism evidence="7 8">
    <name type="scientific">Ottowia flava</name>
    <dbReference type="NCBI Taxonomy" id="2675430"/>
    <lineage>
        <taxon>Bacteria</taxon>
        <taxon>Pseudomonadati</taxon>
        <taxon>Pseudomonadota</taxon>
        <taxon>Betaproteobacteria</taxon>
        <taxon>Burkholderiales</taxon>
        <taxon>Comamonadaceae</taxon>
        <taxon>Ottowia</taxon>
    </lineage>
</organism>
<feature type="chain" id="PRO_5046126082" evidence="5">
    <location>
        <begin position="24"/>
        <end position="137"/>
    </location>
</feature>
<keyword evidence="2 4" id="KW-0479">Metal-binding</keyword>
<evidence type="ECO:0000256" key="1">
    <source>
        <dbReference type="ARBA" id="ARBA00022617"/>
    </source>
</evidence>
<keyword evidence="8" id="KW-1185">Reference proteome</keyword>
<dbReference type="InterPro" id="IPR009056">
    <property type="entry name" value="Cyt_c-like_dom"/>
</dbReference>